<sequence length="514" mass="55877">MLKLVALLLVITCTYALDFACPTSTITTATPSGTVPAGASNLTNVLIGTNCTIKFDIPNNYVLLMQLSSQAGSDQDTVIIFDNNNVHKYNLLHSSAPIYNVPIWMPAKSAMVQVYGDSGISKFYLSYNYISLAGYKQSVVKNTGEYFPLNTITANNYVTITTSSPNEQVVATPASSVGMSDPGLLYYLVYDGDNINTASFLGTLSDLEQRITIASGKSVSIVNLSGVNSDSYVLGNDASSLNGFSRYSVLTIPPGNGIRGNLSDLTDSPRGSAYTFICLNCTTFHWTSLVFDSMSTIANKGSVTFQGQTPTHKREQLIRYDPMTLTNLYFPQMIPSDSFTMIMYLSKFSVTLNTVQDYAPWKQPFDGRKGYIFSPSLWSSAANNLNYEFRNDTQQYFYTLNMNKMSLPNNGDQMTLKIGSGTGNPTVNNQYPRDQSSNQQVVAQGNYMQVGLTASAAADVRLSFAMDLNQPTAAPSTTPTTPITVSTTVQTTTSGGFPISYNILLLGFILIIVA</sequence>
<evidence type="ECO:0000256" key="1">
    <source>
        <dbReference type="SAM" id="SignalP"/>
    </source>
</evidence>
<dbReference type="STRING" id="1611254.A0A2G5T4U7"/>
<dbReference type="GO" id="GO:0045087">
    <property type="term" value="P:innate immune response"/>
    <property type="evidence" value="ECO:0007669"/>
    <property type="project" value="TreeGrafter"/>
</dbReference>
<protein>
    <recommendedName>
        <fullName evidence="2">CUB-like domain-containing protein</fullName>
    </recommendedName>
</protein>
<feature type="signal peptide" evidence="1">
    <location>
        <begin position="1"/>
        <end position="16"/>
    </location>
</feature>
<proteinExistence type="predicted"/>
<dbReference type="PANTHER" id="PTHR21447">
    <property type="entry name" value="RING-TYPE DOMAIN-CONTAINING PROTEIN-RELATED"/>
    <property type="match status" value="1"/>
</dbReference>
<dbReference type="Pfam" id="PF02408">
    <property type="entry name" value="CUB_2"/>
    <property type="match status" value="1"/>
</dbReference>
<evidence type="ECO:0000313" key="3">
    <source>
        <dbReference type="EMBL" id="PIC22199.1"/>
    </source>
</evidence>
<name>A0A2G5T4U7_9PELO</name>
<keyword evidence="4" id="KW-1185">Reference proteome</keyword>
<accession>A0A2G5T4U7</accession>
<dbReference type="AlphaFoldDB" id="A0A2G5T4U7"/>
<organism evidence="3 4">
    <name type="scientific">Caenorhabditis nigoni</name>
    <dbReference type="NCBI Taxonomy" id="1611254"/>
    <lineage>
        <taxon>Eukaryota</taxon>
        <taxon>Metazoa</taxon>
        <taxon>Ecdysozoa</taxon>
        <taxon>Nematoda</taxon>
        <taxon>Chromadorea</taxon>
        <taxon>Rhabditida</taxon>
        <taxon>Rhabditina</taxon>
        <taxon>Rhabditomorpha</taxon>
        <taxon>Rhabditoidea</taxon>
        <taxon>Rhabditidae</taxon>
        <taxon>Peloderinae</taxon>
        <taxon>Caenorhabditis</taxon>
    </lineage>
</organism>
<keyword evidence="1" id="KW-0732">Signal</keyword>
<dbReference type="OrthoDB" id="5791243at2759"/>
<dbReference type="InterPro" id="IPR003366">
    <property type="entry name" value="CUB-like_dom"/>
</dbReference>
<comment type="caution">
    <text evidence="3">The sequence shown here is derived from an EMBL/GenBank/DDBJ whole genome shotgun (WGS) entry which is preliminary data.</text>
</comment>
<reference evidence="4" key="1">
    <citation type="submission" date="2017-10" db="EMBL/GenBank/DDBJ databases">
        <title>Rapid genome shrinkage in a self-fertile nematode reveals novel sperm competition proteins.</title>
        <authorList>
            <person name="Yin D."/>
            <person name="Schwarz E.M."/>
            <person name="Thomas C.G."/>
            <person name="Felde R.L."/>
            <person name="Korf I.F."/>
            <person name="Cutter A.D."/>
            <person name="Schartner C.M."/>
            <person name="Ralston E.J."/>
            <person name="Meyer B.J."/>
            <person name="Haag E.S."/>
        </authorList>
    </citation>
    <scope>NUCLEOTIDE SEQUENCE [LARGE SCALE GENOMIC DNA]</scope>
    <source>
        <strain evidence="4">JU1422</strain>
    </source>
</reference>
<dbReference type="EMBL" id="PDUG01000005">
    <property type="protein sequence ID" value="PIC22199.1"/>
    <property type="molecule type" value="Genomic_DNA"/>
</dbReference>
<evidence type="ECO:0000313" key="4">
    <source>
        <dbReference type="Proteomes" id="UP000230233"/>
    </source>
</evidence>
<dbReference type="PANTHER" id="PTHR21447:SF7">
    <property type="entry name" value="CUB-LIKE DOMAIN-CONTAINING PROTEIN"/>
    <property type="match status" value="1"/>
</dbReference>
<feature type="chain" id="PRO_5013882349" description="CUB-like domain-containing protein" evidence="1">
    <location>
        <begin position="17"/>
        <end position="514"/>
    </location>
</feature>
<dbReference type="GO" id="GO:0045121">
    <property type="term" value="C:membrane raft"/>
    <property type="evidence" value="ECO:0007669"/>
    <property type="project" value="TreeGrafter"/>
</dbReference>
<feature type="domain" description="CUB-like" evidence="2">
    <location>
        <begin position="18"/>
        <end position="132"/>
    </location>
</feature>
<dbReference type="Proteomes" id="UP000230233">
    <property type="component" value="Chromosome V"/>
</dbReference>
<evidence type="ECO:0000259" key="2">
    <source>
        <dbReference type="Pfam" id="PF02408"/>
    </source>
</evidence>
<gene>
    <name evidence="3" type="primary">Cnig_chr_V.g16337</name>
    <name evidence="3" type="ORF">B9Z55_016337</name>
</gene>